<evidence type="ECO:0000313" key="4">
    <source>
        <dbReference type="EMBL" id="BAK21612.1"/>
    </source>
</evidence>
<dbReference type="EMBL" id="AP012200">
    <property type="protein sequence ID" value="BAK21612.1"/>
    <property type="molecule type" value="Genomic_DNA"/>
</dbReference>
<feature type="region of interest" description="Disordered" evidence="2">
    <location>
        <begin position="39"/>
        <end position="61"/>
    </location>
</feature>
<evidence type="ECO:0000256" key="2">
    <source>
        <dbReference type="SAM" id="MobiDB-lite"/>
    </source>
</evidence>
<evidence type="ECO:0000256" key="1">
    <source>
        <dbReference type="ARBA" id="ARBA00022679"/>
    </source>
</evidence>
<accession>F3YAT4</accession>
<dbReference type="KEGG" id="mps:MPTP_1161"/>
<protein>
    <submittedName>
        <fullName evidence="4">Aspartate carbamoyltransferase</fullName>
        <ecNumber evidence="4">2.1.3.2</ecNumber>
    </submittedName>
</protein>
<dbReference type="Gene3D" id="3.40.50.1370">
    <property type="entry name" value="Aspartate/ornithine carbamoyltransferase"/>
    <property type="match status" value="1"/>
</dbReference>
<proteinExistence type="predicted"/>
<keyword evidence="5" id="KW-1185">Reference proteome</keyword>
<gene>
    <name evidence="4" type="ordered locus">MPTP_1161</name>
</gene>
<dbReference type="STRING" id="940190.MPTP_1161"/>
<reference key="2">
    <citation type="submission" date="2011-04" db="EMBL/GenBank/DDBJ databases">
        <title>Whole genome sequence of Melissococcus plutonius ATCC 35311.</title>
        <authorList>
            <person name="Okumura K."/>
            <person name="Arai R."/>
            <person name="Osaki M."/>
            <person name="Okura M."/>
            <person name="Kirikae T."/>
            <person name="Takamatsu D."/>
            <person name="Akiyama T."/>
        </authorList>
    </citation>
    <scope>NUCLEOTIDE SEQUENCE</scope>
    <source>
        <strain>ATCC 35311</strain>
    </source>
</reference>
<feature type="domain" description="Aspartate/ornithine carbamoyltransferase carbamoyl-P binding" evidence="3">
    <location>
        <begin position="3"/>
        <end position="48"/>
    </location>
</feature>
<organism evidence="4 5">
    <name type="scientific">Melissococcus plutonius (strain ATCC 35311 / DSM 29964 / CIP 104052 / LMG 20360 / NCIMB 702443)</name>
    <dbReference type="NCBI Taxonomy" id="940190"/>
    <lineage>
        <taxon>Bacteria</taxon>
        <taxon>Bacillati</taxon>
        <taxon>Bacillota</taxon>
        <taxon>Bacilli</taxon>
        <taxon>Lactobacillales</taxon>
        <taxon>Enterococcaceae</taxon>
        <taxon>Melissococcus</taxon>
    </lineage>
</organism>
<dbReference type="EC" id="2.1.3.2" evidence="4"/>
<sequence length="61" mass="6733">MLTMSAIGVDVAVIRHSQENYYEELIQSKTIQCAIINGGDGSGQHPTHGSRNLLFRSTRMV</sequence>
<keyword evidence="1 4" id="KW-0808">Transferase</keyword>
<dbReference type="HOGENOM" id="CLU_2917269_0_0_9"/>
<dbReference type="GO" id="GO:0016597">
    <property type="term" value="F:amino acid binding"/>
    <property type="evidence" value="ECO:0007669"/>
    <property type="project" value="InterPro"/>
</dbReference>
<evidence type="ECO:0000313" key="5">
    <source>
        <dbReference type="Proteomes" id="UP000008456"/>
    </source>
</evidence>
<dbReference type="SUPFAM" id="SSF53671">
    <property type="entry name" value="Aspartate/ornithine carbamoyltransferase"/>
    <property type="match status" value="1"/>
</dbReference>
<dbReference type="AlphaFoldDB" id="F3YAT4"/>
<evidence type="ECO:0000259" key="3">
    <source>
        <dbReference type="Pfam" id="PF02729"/>
    </source>
</evidence>
<reference evidence="4 5" key="1">
    <citation type="journal article" date="2011" name="J. Bacteriol.">
        <title>Complete genome sequence of Melissococcus plutonius ATCC 35311.</title>
        <authorList>
            <person name="Okumura K."/>
            <person name="Arai R."/>
            <person name="Okura M."/>
            <person name="Kirikae T."/>
            <person name="Takamatsu D."/>
            <person name="Osaki M."/>
            <person name="Miyoshi-Akiyama T."/>
        </authorList>
    </citation>
    <scope>NUCLEOTIDE SEQUENCE [LARGE SCALE GENOMIC DNA]</scope>
    <source>
        <strain evidence="5">ATCC 35311 / CIP 104052 / LMG 20360 / NCIMB 702443</strain>
    </source>
</reference>
<dbReference type="InterPro" id="IPR006132">
    <property type="entry name" value="Asp/Orn_carbamoyltranf_P-bd"/>
</dbReference>
<name>F3YAT4_MELPT</name>
<dbReference type="Pfam" id="PF02729">
    <property type="entry name" value="OTCace_N"/>
    <property type="match status" value="1"/>
</dbReference>
<dbReference type="GO" id="GO:0006520">
    <property type="term" value="P:amino acid metabolic process"/>
    <property type="evidence" value="ECO:0007669"/>
    <property type="project" value="InterPro"/>
</dbReference>
<dbReference type="GO" id="GO:0004070">
    <property type="term" value="F:aspartate carbamoyltransferase activity"/>
    <property type="evidence" value="ECO:0007669"/>
    <property type="project" value="UniProtKB-EC"/>
</dbReference>
<dbReference type="InterPro" id="IPR036901">
    <property type="entry name" value="Asp/Orn_carbamoylTrfase_sf"/>
</dbReference>
<dbReference type="Proteomes" id="UP000008456">
    <property type="component" value="Chromosome"/>
</dbReference>